<keyword evidence="1" id="KW-0812">Transmembrane</keyword>
<protein>
    <recommendedName>
        <fullName evidence="2">TcaA 4th domain-containing protein</fullName>
    </recommendedName>
</protein>
<keyword evidence="1" id="KW-1133">Transmembrane helix</keyword>
<dbReference type="PANTHER" id="PTHR40038">
    <property type="entry name" value="MEMBRANE-ASSOCIATED PROTEIN TCAA"/>
    <property type="match status" value="1"/>
</dbReference>
<evidence type="ECO:0000256" key="1">
    <source>
        <dbReference type="SAM" id="Phobius"/>
    </source>
</evidence>
<feature type="domain" description="TcaA 4th" evidence="2">
    <location>
        <begin position="214"/>
        <end position="282"/>
    </location>
</feature>
<evidence type="ECO:0000313" key="4">
    <source>
        <dbReference type="Proteomes" id="UP001141183"/>
    </source>
</evidence>
<dbReference type="PANTHER" id="PTHR40038:SF1">
    <property type="entry name" value="MEMBRANE-ASSOCIATED PROTEIN TCAA"/>
    <property type="match status" value="1"/>
</dbReference>
<keyword evidence="4" id="KW-1185">Reference proteome</keyword>
<dbReference type="InterPro" id="IPR054530">
    <property type="entry name" value="TcaA_4th"/>
</dbReference>
<reference evidence="3" key="1">
    <citation type="submission" date="2022-05" db="EMBL/GenBank/DDBJ databases">
        <title>Draft genome sequence of Clostridium tertium strain CP3 isolated from Peru.</title>
        <authorList>
            <person name="Hurtado R."/>
            <person name="Lima L."/>
            <person name="Sousa T."/>
            <person name="Jaiswal A.K."/>
            <person name="Tiwari S."/>
            <person name="Maturrano L."/>
            <person name="Brenig B."/>
            <person name="Azevedo V."/>
        </authorList>
    </citation>
    <scope>NUCLEOTIDE SEQUENCE</scope>
    <source>
        <strain evidence="3">CP3</strain>
    </source>
</reference>
<evidence type="ECO:0000313" key="3">
    <source>
        <dbReference type="EMBL" id="MDC4242272.1"/>
    </source>
</evidence>
<dbReference type="EMBL" id="JAMRYU010000027">
    <property type="protein sequence ID" value="MDC4242272.1"/>
    <property type="molecule type" value="Genomic_DNA"/>
</dbReference>
<comment type="caution">
    <text evidence="3">The sequence shown here is derived from an EMBL/GenBank/DDBJ whole genome shotgun (WGS) entry which is preliminary data.</text>
</comment>
<dbReference type="AlphaFoldDB" id="A0A9X4B302"/>
<name>A0A9X4B302_9CLOT</name>
<gene>
    <name evidence="3" type="ORF">NE398_19260</name>
</gene>
<proteinExistence type="predicted"/>
<dbReference type="Pfam" id="PF22820">
    <property type="entry name" value="TcaA_3rd_4th"/>
    <property type="match status" value="1"/>
</dbReference>
<dbReference type="Proteomes" id="UP001141183">
    <property type="component" value="Unassembled WGS sequence"/>
</dbReference>
<sequence>MEKFDRLLKNLKKYICLLKEDIKNLSFNNIKEFLIKRKLLLSTILVFFILIGFWVGGYKASKDIVLKNLEISLKENKPGRIFKKIRVDDKKISKKDLQPLAEYYSDNTNQVDDIIRGLKSNEKSRFFTLKNDKILFFNNYKIQIEPVSIKINTNFDDAKIYVDNGVIDATKIKRGLIPGKYIIRGELDTLYGKVVEEQEIFLMQNEEYILNLKAININLSSNFDDADVVINDKKVNKKVKDIKNYGPIPINKGINIYLEREFPWGVLKSEKVNVGSLPNINIDINMVNDKLLTEIDSCTNIFYSSVFDALNLNDYSLIKNADEDAKNKIYDSVKRESLFLKNNYELTELNTEVRSSEFYYENKTYKANIVINLDYSVSKKLIPFIKDNVNEMFLTQMEYVDGKWEITNVQKFNLE</sequence>
<organism evidence="3 4">
    <name type="scientific">Clostridium tertium</name>
    <dbReference type="NCBI Taxonomy" id="1559"/>
    <lineage>
        <taxon>Bacteria</taxon>
        <taxon>Bacillati</taxon>
        <taxon>Bacillota</taxon>
        <taxon>Clostridia</taxon>
        <taxon>Eubacteriales</taxon>
        <taxon>Clostridiaceae</taxon>
        <taxon>Clostridium</taxon>
    </lineage>
</organism>
<dbReference type="RefSeq" id="WP_099345995.1">
    <property type="nucleotide sequence ID" value="NZ_JAKLPG010000009.1"/>
</dbReference>
<feature type="transmembrane region" description="Helical" evidence="1">
    <location>
        <begin position="39"/>
        <end position="58"/>
    </location>
</feature>
<accession>A0A9X4B302</accession>
<keyword evidence="1" id="KW-0472">Membrane</keyword>
<evidence type="ECO:0000259" key="2">
    <source>
        <dbReference type="Pfam" id="PF22820"/>
    </source>
</evidence>